<feature type="domain" description="FecR protein" evidence="2">
    <location>
        <begin position="174"/>
        <end position="269"/>
    </location>
</feature>
<dbReference type="EMBL" id="QLMA01000004">
    <property type="protein sequence ID" value="RAJ81864.1"/>
    <property type="molecule type" value="Genomic_DNA"/>
</dbReference>
<reference evidence="4 5" key="1">
    <citation type="submission" date="2018-06" db="EMBL/GenBank/DDBJ databases">
        <title>Genomic Encyclopedia of Archaeal and Bacterial Type Strains, Phase II (KMG-II): from individual species to whole genera.</title>
        <authorList>
            <person name="Goeker M."/>
        </authorList>
    </citation>
    <scope>NUCLEOTIDE SEQUENCE [LARGE SCALE GENOMIC DNA]</scope>
    <source>
        <strain evidence="4 5">DSM 29821</strain>
    </source>
</reference>
<evidence type="ECO:0000259" key="3">
    <source>
        <dbReference type="Pfam" id="PF16344"/>
    </source>
</evidence>
<dbReference type="Gene3D" id="3.55.50.30">
    <property type="match status" value="1"/>
</dbReference>
<dbReference type="OrthoDB" id="646755at2"/>
<dbReference type="PIRSF" id="PIRSF018266">
    <property type="entry name" value="FecR"/>
    <property type="match status" value="1"/>
</dbReference>
<dbReference type="InterPro" id="IPR032508">
    <property type="entry name" value="FecR_C"/>
</dbReference>
<keyword evidence="1" id="KW-0812">Transmembrane</keyword>
<name>A0A327W1G5_9BACT</name>
<dbReference type="Pfam" id="PF16344">
    <property type="entry name" value="FecR_C"/>
    <property type="match status" value="1"/>
</dbReference>
<keyword evidence="1" id="KW-1133">Transmembrane helix</keyword>
<dbReference type="RefSeq" id="WP_111592428.1">
    <property type="nucleotide sequence ID" value="NZ_QLMA01000004.1"/>
</dbReference>
<dbReference type="PANTHER" id="PTHR30273">
    <property type="entry name" value="PERIPLASMIC SIGNAL SENSOR AND SIGMA FACTOR ACTIVATOR FECR-RELATED"/>
    <property type="match status" value="1"/>
</dbReference>
<evidence type="ECO:0000313" key="5">
    <source>
        <dbReference type="Proteomes" id="UP000249819"/>
    </source>
</evidence>
<keyword evidence="1" id="KW-0472">Membrane</keyword>
<dbReference type="Pfam" id="PF04773">
    <property type="entry name" value="FecR"/>
    <property type="match status" value="1"/>
</dbReference>
<dbReference type="InterPro" id="IPR012373">
    <property type="entry name" value="Ferrdict_sens_TM"/>
</dbReference>
<evidence type="ECO:0000259" key="2">
    <source>
        <dbReference type="Pfam" id="PF04773"/>
    </source>
</evidence>
<evidence type="ECO:0000256" key="1">
    <source>
        <dbReference type="SAM" id="Phobius"/>
    </source>
</evidence>
<comment type="caution">
    <text evidence="4">The sequence shown here is derived from an EMBL/GenBank/DDBJ whole genome shotgun (WGS) entry which is preliminary data.</text>
</comment>
<feature type="transmembrane region" description="Helical" evidence="1">
    <location>
        <begin position="83"/>
        <end position="103"/>
    </location>
</feature>
<dbReference type="InterPro" id="IPR006860">
    <property type="entry name" value="FecR"/>
</dbReference>
<dbReference type="Gene3D" id="2.60.120.1440">
    <property type="match status" value="1"/>
</dbReference>
<sequence>MRADILFQKVLDNTATEEERKELYRMMEMPLGAQAVHTQIDLLLAADKDLQDISDAEMESMLHAIYAAEPPVKKKLTPTILRIGAWAAAAAAVLLMLTLSPIWKTEKSVLPGIPEMPVLPGGNMAVLTLANGQQVILDSAGQQHIAQQQTMLVQQRGQLIYQQQGNTAASGYNTLTTPRGGQFKVVLPDGTTVWLNAASSLRYPLAFGKKERTVEVTGEAYFEVAGAANTPFKVKTAGDQTIEVLGTAFNVNAYTDETTIQTTLVSGAIAVNDGEERRQLQPGQAAVTHIGKHGIELIPHPEIAQVTAWKNGVFDFNRVPLKAVMLQLSRWYNIEVTYADHVPDITFWGRMDRNLPLADVLLILEKSEVHFKIESNGTKLIVMP</sequence>
<protein>
    <submittedName>
        <fullName evidence="4">Uncharacterized protein DUF4974</fullName>
    </submittedName>
</protein>
<keyword evidence="5" id="KW-1185">Reference proteome</keyword>
<accession>A0A327W1G5</accession>
<feature type="domain" description="Protein FecR C-terminal" evidence="3">
    <location>
        <begin position="314"/>
        <end position="376"/>
    </location>
</feature>
<dbReference type="Proteomes" id="UP000249819">
    <property type="component" value="Unassembled WGS sequence"/>
</dbReference>
<evidence type="ECO:0000313" key="4">
    <source>
        <dbReference type="EMBL" id="RAJ81864.1"/>
    </source>
</evidence>
<dbReference type="GO" id="GO:0016989">
    <property type="term" value="F:sigma factor antagonist activity"/>
    <property type="evidence" value="ECO:0007669"/>
    <property type="project" value="TreeGrafter"/>
</dbReference>
<organism evidence="4 5">
    <name type="scientific">Chitinophaga dinghuensis</name>
    <dbReference type="NCBI Taxonomy" id="1539050"/>
    <lineage>
        <taxon>Bacteria</taxon>
        <taxon>Pseudomonadati</taxon>
        <taxon>Bacteroidota</taxon>
        <taxon>Chitinophagia</taxon>
        <taxon>Chitinophagales</taxon>
        <taxon>Chitinophagaceae</taxon>
        <taxon>Chitinophaga</taxon>
    </lineage>
</organism>
<dbReference type="AlphaFoldDB" id="A0A327W1G5"/>
<gene>
    <name evidence="4" type="ORF">CLV59_10489</name>
</gene>
<dbReference type="PANTHER" id="PTHR30273:SF2">
    <property type="entry name" value="PROTEIN FECR"/>
    <property type="match status" value="1"/>
</dbReference>
<proteinExistence type="predicted"/>